<dbReference type="InterPro" id="IPR049034">
    <property type="entry name" value="T3S_SPI-1_N0"/>
</dbReference>
<dbReference type="Gene3D" id="3.30.1370.120">
    <property type="match status" value="2"/>
</dbReference>
<feature type="domain" description="Type II/III secretion system secretin-like" evidence="12">
    <location>
        <begin position="359"/>
        <end position="517"/>
    </location>
</feature>
<comment type="similarity">
    <text evidence="2 10">Belongs to the bacterial secretin family. T3SS SctC subfamily.</text>
</comment>
<evidence type="ECO:0000256" key="3">
    <source>
        <dbReference type="ARBA" id="ARBA00022448"/>
    </source>
</evidence>
<dbReference type="NCBIfam" id="TIGR02516">
    <property type="entry name" value="type_III_yscC"/>
    <property type="match status" value="1"/>
</dbReference>
<reference evidence="15 16" key="1">
    <citation type="submission" date="2018-12" db="EMBL/GenBank/DDBJ databases">
        <authorList>
            <consortium name="Pathogen Informatics"/>
        </authorList>
    </citation>
    <scope>NUCLEOTIDE SEQUENCE [LARGE SCALE GENOMIC DNA]</scope>
    <source>
        <strain evidence="15 16">NCTC7357</strain>
    </source>
</reference>
<sequence precursor="true">MMFKSSYPRAVVLALCCVLPMAASAAPARDGEGYVARQESLRTFFDALSASLGKPIILSKAAARRTISGEFSLVAPQQTLERIVRQMALIWYSDGQALYVYEAAEAKSAVISLNTITVQKLDGFLRRSGLRDARYPLRNDGLRTFYVSGPPIYVDLVVQAAHFMDNQSADLQLGQQRIGVINLRNTFVGDRQYELRDQSITVPGIATAIETLLKGESRGVDTAISKDGGGRPGGMPSFPLEGLGIPESASADKTAPRIIARDLAAGNIRVVAYPDTNSLLVKGLPEQVRFIENLVAALDEPKRHVELSLWIIDLQKDDLNELGVDWKGSFKLGSRAGASLNGGSLSTLDSSSFMAAISALETDNRARVVSRPIVLTQENVPAIFDNNRTFYARLIGERSVDLEHVTYGTLVSVLPRISASGEIEMALNIEDGSVVESAREQAAGTDALPTVGRTRISTVARVPRGKSLLVGGFTRDESAEVVKRIPVLGSIPYLGRLFSYHQSRKSNTVRVFLIQPKELDSPLEPGAAQIGSQVIGNVDRDPADRAVLRAMER</sequence>
<dbReference type="PANTHER" id="PTHR30332:SF5">
    <property type="entry name" value="SPI-1 TYPE 3 SECRETION SYSTEM SECRETIN"/>
    <property type="match status" value="1"/>
</dbReference>
<comment type="subcellular location">
    <subcellularLocation>
        <location evidence="1 10 11">Cell outer membrane</location>
    </subcellularLocation>
</comment>
<keyword evidence="3 10" id="KW-0813">Transport</keyword>
<evidence type="ECO:0000256" key="10">
    <source>
        <dbReference type="HAMAP-Rule" id="MF_02219"/>
    </source>
</evidence>
<evidence type="ECO:0000256" key="7">
    <source>
        <dbReference type="ARBA" id="ARBA00023026"/>
    </source>
</evidence>
<feature type="domain" description="SPI-1 type 3 secretion system secretin N0" evidence="14">
    <location>
        <begin position="34"/>
        <end position="102"/>
    </location>
</feature>
<dbReference type="GO" id="GO:0015627">
    <property type="term" value="C:type II protein secretion system complex"/>
    <property type="evidence" value="ECO:0007669"/>
    <property type="project" value="TreeGrafter"/>
</dbReference>
<dbReference type="HAMAP" id="MF_02219">
    <property type="entry name" value="Type_III_secretin"/>
    <property type="match status" value="1"/>
</dbReference>
<dbReference type="Pfam" id="PF00263">
    <property type="entry name" value="Secretin"/>
    <property type="match status" value="1"/>
</dbReference>
<comment type="subunit">
    <text evidence="10">The core secretion machinery of the T3SS is composed of approximately 20 different proteins, including cytoplasmic components, a base, an export apparatus and a needle. This subunit is part of the base, which anchors the injectisome in the bacterial cell envelope. Forms a stable homooligomeric complex.</text>
</comment>
<dbReference type="GO" id="GO:0009279">
    <property type="term" value="C:cell outer membrane"/>
    <property type="evidence" value="ECO:0007669"/>
    <property type="project" value="UniProtKB-SubCell"/>
</dbReference>
<feature type="signal peptide" evidence="10">
    <location>
        <begin position="1"/>
        <end position="25"/>
    </location>
</feature>
<evidence type="ECO:0000313" key="16">
    <source>
        <dbReference type="Proteomes" id="UP000277437"/>
    </source>
</evidence>
<keyword evidence="7" id="KW-0843">Virulence</keyword>
<feature type="domain" description="NolW-like" evidence="13">
    <location>
        <begin position="180"/>
        <end position="303"/>
    </location>
</feature>
<accession>A0AAX3FTC6</accession>
<evidence type="ECO:0000259" key="12">
    <source>
        <dbReference type="Pfam" id="PF00263"/>
    </source>
</evidence>
<evidence type="ECO:0000313" key="15">
    <source>
        <dbReference type="EMBL" id="VEF72705.1"/>
    </source>
</evidence>
<dbReference type="InterPro" id="IPR004846">
    <property type="entry name" value="T2SS/T3SS_dom"/>
</dbReference>
<dbReference type="GO" id="GO:0030254">
    <property type="term" value="P:protein secretion by the type III secretion system"/>
    <property type="evidence" value="ECO:0007669"/>
    <property type="project" value="UniProtKB-UniRule"/>
</dbReference>
<evidence type="ECO:0000256" key="8">
    <source>
        <dbReference type="ARBA" id="ARBA00023136"/>
    </source>
</evidence>
<keyword evidence="6 10" id="KW-0811">Translocation</keyword>
<evidence type="ECO:0000256" key="2">
    <source>
        <dbReference type="ARBA" id="ARBA00007032"/>
    </source>
</evidence>
<proteinExistence type="inferred from homology"/>
<organism evidence="15 16">
    <name type="scientific">Pseudomonas chlororaphis</name>
    <dbReference type="NCBI Taxonomy" id="587753"/>
    <lineage>
        <taxon>Bacteria</taxon>
        <taxon>Pseudomonadati</taxon>
        <taxon>Pseudomonadota</taxon>
        <taxon>Gammaproteobacteria</taxon>
        <taxon>Pseudomonadales</taxon>
        <taxon>Pseudomonadaceae</taxon>
        <taxon>Pseudomonas</taxon>
    </lineage>
</organism>
<gene>
    <name evidence="15" type="primary">invG</name>
    <name evidence="10" type="synonym">sctC</name>
    <name evidence="15" type="ORF">NCTC7357_00941</name>
</gene>
<keyword evidence="8 10" id="KW-0472">Membrane</keyword>
<comment type="function">
    <text evidence="10">Component of the type III secretion system (T3SS), also called injectisome, which is used to inject bacterial effector proteins into eukaryotic host cells. Forms a ring-shaped multimeric structure with an apparent central pore in the outer membrane.</text>
</comment>
<evidence type="ECO:0000259" key="14">
    <source>
        <dbReference type="Pfam" id="PF21304"/>
    </source>
</evidence>
<dbReference type="PANTHER" id="PTHR30332">
    <property type="entry name" value="PROBABLE GENERAL SECRETION PATHWAY PROTEIN D"/>
    <property type="match status" value="1"/>
</dbReference>
<dbReference type="InterPro" id="IPR003522">
    <property type="entry name" value="T3SS_OM_pore_YscC"/>
</dbReference>
<keyword evidence="4 10" id="KW-0732">Signal</keyword>
<evidence type="ECO:0000256" key="5">
    <source>
        <dbReference type="ARBA" id="ARBA00022927"/>
    </source>
</evidence>
<dbReference type="PROSITE" id="PS00875">
    <property type="entry name" value="T2SP_D"/>
    <property type="match status" value="1"/>
</dbReference>
<evidence type="ECO:0000256" key="4">
    <source>
        <dbReference type="ARBA" id="ARBA00022729"/>
    </source>
</evidence>
<dbReference type="PRINTS" id="PR01337">
    <property type="entry name" value="TYPE3OMGPROT"/>
</dbReference>
<evidence type="ECO:0000259" key="13">
    <source>
        <dbReference type="Pfam" id="PF03958"/>
    </source>
</evidence>
<evidence type="ECO:0000256" key="6">
    <source>
        <dbReference type="ARBA" id="ARBA00023010"/>
    </source>
</evidence>
<dbReference type="Proteomes" id="UP000277437">
    <property type="component" value="Chromosome"/>
</dbReference>
<evidence type="ECO:0000256" key="1">
    <source>
        <dbReference type="ARBA" id="ARBA00004442"/>
    </source>
</evidence>
<protein>
    <recommendedName>
        <fullName evidence="10">Type 3 secretion system secretin</fullName>
        <shortName evidence="10">T3SS secretin</shortName>
    </recommendedName>
</protein>
<dbReference type="Gene3D" id="3.55.50.30">
    <property type="match status" value="1"/>
</dbReference>
<feature type="chain" id="PRO_5043063849" description="Type 3 secretion system secretin" evidence="10">
    <location>
        <begin position="26"/>
        <end position="553"/>
    </location>
</feature>
<keyword evidence="5 10" id="KW-0653">Protein transport</keyword>
<dbReference type="InterPro" id="IPR038591">
    <property type="entry name" value="NolW-like_sf"/>
</dbReference>
<dbReference type="Pfam" id="PF03958">
    <property type="entry name" value="Secretin_N"/>
    <property type="match status" value="1"/>
</dbReference>
<dbReference type="AlphaFoldDB" id="A0AAX3FTC6"/>
<evidence type="ECO:0000256" key="11">
    <source>
        <dbReference type="RuleBase" id="RU004004"/>
    </source>
</evidence>
<keyword evidence="9 10" id="KW-0998">Cell outer membrane</keyword>
<dbReference type="EMBL" id="LR134334">
    <property type="protein sequence ID" value="VEF72705.1"/>
    <property type="molecule type" value="Genomic_DNA"/>
</dbReference>
<dbReference type="GO" id="GO:0030257">
    <property type="term" value="C:type III protein secretion system complex"/>
    <property type="evidence" value="ECO:0007669"/>
    <property type="project" value="UniProtKB-UniRule"/>
</dbReference>
<dbReference type="InterPro" id="IPR004845">
    <property type="entry name" value="T2SS_GspD_CS"/>
</dbReference>
<dbReference type="InterPro" id="IPR005644">
    <property type="entry name" value="NolW-like"/>
</dbReference>
<dbReference type="InterPro" id="IPR050810">
    <property type="entry name" value="Bact_Secretion_Sys_Channel"/>
</dbReference>
<name>A0AAX3FTC6_9PSED</name>
<evidence type="ECO:0000256" key="9">
    <source>
        <dbReference type="ARBA" id="ARBA00023237"/>
    </source>
</evidence>
<dbReference type="Pfam" id="PF21304">
    <property type="entry name" value="T3S_SPI-1_N0"/>
    <property type="match status" value="1"/>
</dbReference>